<dbReference type="GO" id="GO:0005886">
    <property type="term" value="C:plasma membrane"/>
    <property type="evidence" value="ECO:0007669"/>
    <property type="project" value="UniProtKB-SubCell"/>
</dbReference>
<feature type="transmembrane region" description="Helical" evidence="8">
    <location>
        <begin position="335"/>
        <end position="355"/>
    </location>
</feature>
<dbReference type="InterPro" id="IPR050189">
    <property type="entry name" value="MFS_Efflux_Transporters"/>
</dbReference>
<dbReference type="InterPro" id="IPR001958">
    <property type="entry name" value="Tet-R_TetA/multi-R_MdtG-like"/>
</dbReference>
<evidence type="ECO:0000313" key="11">
    <source>
        <dbReference type="Proteomes" id="UP000285138"/>
    </source>
</evidence>
<comment type="caution">
    <text evidence="10">The sequence shown here is derived from an EMBL/GenBank/DDBJ whole genome shotgun (WGS) entry which is preliminary data.</text>
</comment>
<dbReference type="PROSITE" id="PS00216">
    <property type="entry name" value="SUGAR_TRANSPORT_1"/>
    <property type="match status" value="1"/>
</dbReference>
<keyword evidence="3" id="KW-0813">Transport</keyword>
<dbReference type="Gene3D" id="1.20.1250.20">
    <property type="entry name" value="MFS general substrate transporter like domains"/>
    <property type="match status" value="1"/>
</dbReference>
<dbReference type="PROSITE" id="PS50850">
    <property type="entry name" value="MFS"/>
    <property type="match status" value="1"/>
</dbReference>
<feature type="domain" description="Major facilitator superfamily (MFS) profile" evidence="9">
    <location>
        <begin position="8"/>
        <end position="357"/>
    </location>
</feature>
<evidence type="ECO:0000256" key="6">
    <source>
        <dbReference type="ARBA" id="ARBA00022989"/>
    </source>
</evidence>
<comment type="similarity">
    <text evidence="2">Belongs to the major facilitator superfamily. TCR/Tet family.</text>
</comment>
<evidence type="ECO:0000256" key="1">
    <source>
        <dbReference type="ARBA" id="ARBA00004651"/>
    </source>
</evidence>
<feature type="transmembrane region" description="Helical" evidence="8">
    <location>
        <begin position="169"/>
        <end position="186"/>
    </location>
</feature>
<gene>
    <name evidence="10" type="ORF">D5R97_08200</name>
</gene>
<keyword evidence="5 8" id="KW-0812">Transmembrane</keyword>
<feature type="transmembrane region" description="Helical" evidence="8">
    <location>
        <begin position="246"/>
        <end position="265"/>
    </location>
</feature>
<feature type="transmembrane region" description="Helical" evidence="8">
    <location>
        <begin position="7"/>
        <end position="32"/>
    </location>
</feature>
<evidence type="ECO:0000256" key="8">
    <source>
        <dbReference type="SAM" id="Phobius"/>
    </source>
</evidence>
<dbReference type="PRINTS" id="PR01035">
    <property type="entry name" value="TCRTETA"/>
</dbReference>
<keyword evidence="4" id="KW-1003">Cell membrane</keyword>
<feature type="transmembrane region" description="Helical" evidence="8">
    <location>
        <begin position="277"/>
        <end position="296"/>
    </location>
</feature>
<comment type="subcellular location">
    <subcellularLocation>
        <location evidence="1">Cell membrane</location>
        <topology evidence="1">Multi-pass membrane protein</topology>
    </subcellularLocation>
</comment>
<evidence type="ECO:0000256" key="4">
    <source>
        <dbReference type="ARBA" id="ARBA00022475"/>
    </source>
</evidence>
<dbReference type="EMBL" id="QZAA01000215">
    <property type="protein sequence ID" value="RQD74166.1"/>
    <property type="molecule type" value="Genomic_DNA"/>
</dbReference>
<dbReference type="PANTHER" id="PTHR43124">
    <property type="entry name" value="PURINE EFFLUX PUMP PBUE"/>
    <property type="match status" value="1"/>
</dbReference>
<keyword evidence="7 8" id="KW-0472">Membrane</keyword>
<feature type="transmembrane region" description="Helical" evidence="8">
    <location>
        <begin position="214"/>
        <end position="234"/>
    </location>
</feature>
<dbReference type="Proteomes" id="UP000285138">
    <property type="component" value="Unassembled WGS sequence"/>
</dbReference>
<feature type="transmembrane region" description="Helical" evidence="8">
    <location>
        <begin position="302"/>
        <end position="323"/>
    </location>
</feature>
<dbReference type="GO" id="GO:0022857">
    <property type="term" value="F:transmembrane transporter activity"/>
    <property type="evidence" value="ECO:0007669"/>
    <property type="project" value="InterPro"/>
</dbReference>
<keyword evidence="6 8" id="KW-1133">Transmembrane helix</keyword>
<accession>A0A424YCA0</accession>
<feature type="non-terminal residue" evidence="10">
    <location>
        <position position="357"/>
    </location>
</feature>
<evidence type="ECO:0000256" key="2">
    <source>
        <dbReference type="ARBA" id="ARBA00007520"/>
    </source>
</evidence>
<dbReference type="SUPFAM" id="SSF103473">
    <property type="entry name" value="MFS general substrate transporter"/>
    <property type="match status" value="1"/>
</dbReference>
<evidence type="ECO:0000259" key="9">
    <source>
        <dbReference type="PROSITE" id="PS50850"/>
    </source>
</evidence>
<evidence type="ECO:0000256" key="5">
    <source>
        <dbReference type="ARBA" id="ARBA00022692"/>
    </source>
</evidence>
<reference evidence="10 11" key="1">
    <citation type="submission" date="2018-08" db="EMBL/GenBank/DDBJ databases">
        <title>The metabolism and importance of syntrophic acetate oxidation coupled to methane or sulfide production in haloalkaline environments.</title>
        <authorList>
            <person name="Timmers P.H.A."/>
            <person name="Vavourakis C.D."/>
            <person name="Sorokin D.Y."/>
            <person name="Sinninghe Damste J.S."/>
            <person name="Muyzer G."/>
            <person name="Stams A.J.M."/>
            <person name="Plugge C.M."/>
        </authorList>
    </citation>
    <scope>NUCLEOTIDE SEQUENCE [LARGE SCALE GENOMIC DNA]</scope>
    <source>
        <strain evidence="10">MSAO_Bac1</strain>
    </source>
</reference>
<dbReference type="InterPro" id="IPR005829">
    <property type="entry name" value="Sugar_transporter_CS"/>
</dbReference>
<dbReference type="AlphaFoldDB" id="A0A424YCA0"/>
<dbReference type="InterPro" id="IPR020846">
    <property type="entry name" value="MFS_dom"/>
</dbReference>
<dbReference type="InterPro" id="IPR036259">
    <property type="entry name" value="MFS_trans_sf"/>
</dbReference>
<dbReference type="Pfam" id="PF07690">
    <property type="entry name" value="MFS_1"/>
    <property type="match status" value="1"/>
</dbReference>
<dbReference type="PANTHER" id="PTHR43124:SF3">
    <property type="entry name" value="CHLORAMPHENICOL EFFLUX PUMP RV0191"/>
    <property type="match status" value="1"/>
</dbReference>
<evidence type="ECO:0000256" key="3">
    <source>
        <dbReference type="ARBA" id="ARBA00022448"/>
    </source>
</evidence>
<proteinExistence type="inferred from homology"/>
<evidence type="ECO:0000256" key="7">
    <source>
        <dbReference type="ARBA" id="ARBA00023136"/>
    </source>
</evidence>
<protein>
    <submittedName>
        <fullName evidence="10">MFS transporter</fullName>
    </submittedName>
</protein>
<name>A0A424YCA0_9FIRM</name>
<dbReference type="InterPro" id="IPR011701">
    <property type="entry name" value="MFS"/>
</dbReference>
<feature type="transmembrane region" description="Helical" evidence="8">
    <location>
        <begin position="44"/>
        <end position="62"/>
    </location>
</feature>
<organism evidence="10 11">
    <name type="scientific">Candidatus Syntrophonatronum acetioxidans</name>
    <dbReference type="NCBI Taxonomy" id="1795816"/>
    <lineage>
        <taxon>Bacteria</taxon>
        <taxon>Bacillati</taxon>
        <taxon>Bacillota</taxon>
        <taxon>Clostridia</taxon>
        <taxon>Eubacteriales</taxon>
        <taxon>Syntrophomonadaceae</taxon>
        <taxon>Candidatus Syntrophonatronum</taxon>
    </lineage>
</organism>
<feature type="transmembrane region" description="Helical" evidence="8">
    <location>
        <begin position="74"/>
        <end position="96"/>
    </location>
</feature>
<evidence type="ECO:0000313" key="10">
    <source>
        <dbReference type="EMBL" id="RQD74166.1"/>
    </source>
</evidence>
<sequence length="357" mass="38612">MKIKTKLSITALGASNFITVLANTILFPIFPAMKKALNLSLTEISLLVLFVSFPAALLNPIGGVLADSWGRKKIIVPSLFTYGTGGLICGLAIVMLENPYPLVLGGRILQGIGSAMPMYLTTALAGDIFQSKERNKAMGFLETSNGLGKLFSPLIGAAAGVIIWYAPFFIYPLVTFPVAIIIWILIKEPDNKKPLNIKESIDTFKLFYNNSRMLSLLIAFISLFILIGTLFWMSDFLETRLDGGKIIRGLILSLPLTSLIIVTLFSGWLNEKLGPRLNMILGTTLLSLSFLFIPFVAQGLLLWPLVLILGGGAGMILPALDTVSSAVTDKNHRALFTTIFGSFRCLGAAAAPLLLSV</sequence>